<comment type="caution">
    <text evidence="1">The sequence shown here is derived from an EMBL/GenBank/DDBJ whole genome shotgun (WGS) entry which is preliminary data.</text>
</comment>
<name>A0ABQ1SSE7_9SPHI</name>
<dbReference type="EMBL" id="BMJO01000005">
    <property type="protein sequence ID" value="GGE61878.1"/>
    <property type="molecule type" value="Genomic_DNA"/>
</dbReference>
<accession>A0ABQ1SSE7</accession>
<reference evidence="2" key="1">
    <citation type="journal article" date="2019" name="Int. J. Syst. Evol. Microbiol.">
        <title>The Global Catalogue of Microorganisms (GCM) 10K type strain sequencing project: providing services to taxonomists for standard genome sequencing and annotation.</title>
        <authorList>
            <consortium name="The Broad Institute Genomics Platform"/>
            <consortium name="The Broad Institute Genome Sequencing Center for Infectious Disease"/>
            <person name="Wu L."/>
            <person name="Ma J."/>
        </authorList>
    </citation>
    <scope>NUCLEOTIDE SEQUENCE [LARGE SCALE GENOMIC DNA]</scope>
    <source>
        <strain evidence="2">CGMCC 1.15644</strain>
    </source>
</reference>
<keyword evidence="2" id="KW-1185">Reference proteome</keyword>
<evidence type="ECO:0000313" key="1">
    <source>
        <dbReference type="EMBL" id="GGE61878.1"/>
    </source>
</evidence>
<organism evidence="1 2">
    <name type="scientific">Pedobacter psychrotolerans</name>
    <dbReference type="NCBI Taxonomy" id="1843235"/>
    <lineage>
        <taxon>Bacteria</taxon>
        <taxon>Pseudomonadati</taxon>
        <taxon>Bacteroidota</taxon>
        <taxon>Sphingobacteriia</taxon>
        <taxon>Sphingobacteriales</taxon>
        <taxon>Sphingobacteriaceae</taxon>
        <taxon>Pedobacter</taxon>
    </lineage>
</organism>
<proteinExistence type="predicted"/>
<dbReference type="Proteomes" id="UP000622648">
    <property type="component" value="Unassembled WGS sequence"/>
</dbReference>
<protein>
    <submittedName>
        <fullName evidence="1">Uncharacterized protein</fullName>
    </submittedName>
</protein>
<sequence>MCKKVVAQKFTVHLYINNKNNYYKLNKAIMKPQGHSKITKKTVFIYKAVKVQDNFSTHPTGDISHSIATSFIVAN</sequence>
<evidence type="ECO:0000313" key="2">
    <source>
        <dbReference type="Proteomes" id="UP000622648"/>
    </source>
</evidence>
<gene>
    <name evidence="1" type="ORF">GCM10011413_30300</name>
</gene>